<sequence>MLEHFRVHRAQHEMFYNDVMTCFTTLKRAFVEITAAADNQLQGPLTLSKDQLTLRDTGFDIDLDVLDAVGRSFLSPFTKMVRIHYHGYIGLA</sequence>
<dbReference type="EMBL" id="KN823134">
    <property type="protein sequence ID" value="KIO21569.1"/>
    <property type="molecule type" value="Genomic_DNA"/>
</dbReference>
<evidence type="ECO:0000313" key="1">
    <source>
        <dbReference type="EMBL" id="KIO21569.1"/>
    </source>
</evidence>
<name>A0A0C3QB88_9AGAM</name>
<reference evidence="2" key="2">
    <citation type="submission" date="2015-01" db="EMBL/GenBank/DDBJ databases">
        <title>Evolutionary Origins and Diversification of the Mycorrhizal Mutualists.</title>
        <authorList>
            <consortium name="DOE Joint Genome Institute"/>
            <consortium name="Mycorrhizal Genomics Consortium"/>
            <person name="Kohler A."/>
            <person name="Kuo A."/>
            <person name="Nagy L.G."/>
            <person name="Floudas D."/>
            <person name="Copeland A."/>
            <person name="Barry K.W."/>
            <person name="Cichocki N."/>
            <person name="Veneault-Fourrey C."/>
            <person name="LaButti K."/>
            <person name="Lindquist E.A."/>
            <person name="Lipzen A."/>
            <person name="Lundell T."/>
            <person name="Morin E."/>
            <person name="Murat C."/>
            <person name="Riley R."/>
            <person name="Ohm R."/>
            <person name="Sun H."/>
            <person name="Tunlid A."/>
            <person name="Henrissat B."/>
            <person name="Grigoriev I.V."/>
            <person name="Hibbett D.S."/>
            <person name="Martin F."/>
        </authorList>
    </citation>
    <scope>NUCLEOTIDE SEQUENCE [LARGE SCALE GENOMIC DNA]</scope>
    <source>
        <strain evidence="2">MUT 4182</strain>
    </source>
</reference>
<organism evidence="1 2">
    <name type="scientific">Tulasnella calospora MUT 4182</name>
    <dbReference type="NCBI Taxonomy" id="1051891"/>
    <lineage>
        <taxon>Eukaryota</taxon>
        <taxon>Fungi</taxon>
        <taxon>Dikarya</taxon>
        <taxon>Basidiomycota</taxon>
        <taxon>Agaricomycotina</taxon>
        <taxon>Agaricomycetes</taxon>
        <taxon>Cantharellales</taxon>
        <taxon>Tulasnellaceae</taxon>
        <taxon>Tulasnella</taxon>
    </lineage>
</organism>
<accession>A0A0C3QB88</accession>
<reference evidence="1 2" key="1">
    <citation type="submission" date="2014-04" db="EMBL/GenBank/DDBJ databases">
        <authorList>
            <consortium name="DOE Joint Genome Institute"/>
            <person name="Kuo A."/>
            <person name="Girlanda M."/>
            <person name="Perotto S."/>
            <person name="Kohler A."/>
            <person name="Nagy L.G."/>
            <person name="Floudas D."/>
            <person name="Copeland A."/>
            <person name="Barry K.W."/>
            <person name="Cichocki N."/>
            <person name="Veneault-Fourrey C."/>
            <person name="LaButti K."/>
            <person name="Lindquist E.A."/>
            <person name="Lipzen A."/>
            <person name="Lundell T."/>
            <person name="Morin E."/>
            <person name="Murat C."/>
            <person name="Sun H."/>
            <person name="Tunlid A."/>
            <person name="Henrissat B."/>
            <person name="Grigoriev I.V."/>
            <person name="Hibbett D.S."/>
            <person name="Martin F."/>
            <person name="Nordberg H.P."/>
            <person name="Cantor M.N."/>
            <person name="Hua S.X."/>
        </authorList>
    </citation>
    <scope>NUCLEOTIDE SEQUENCE [LARGE SCALE GENOMIC DNA]</scope>
    <source>
        <strain evidence="1 2">MUT 4182</strain>
    </source>
</reference>
<gene>
    <name evidence="1" type="ORF">M407DRAFT_125369</name>
</gene>
<proteinExistence type="predicted"/>
<dbReference type="HOGENOM" id="CLU_2414912_0_0_1"/>
<protein>
    <submittedName>
        <fullName evidence="1">Uncharacterized protein</fullName>
    </submittedName>
</protein>
<evidence type="ECO:0000313" key="2">
    <source>
        <dbReference type="Proteomes" id="UP000054248"/>
    </source>
</evidence>
<dbReference type="OrthoDB" id="10071381at2759"/>
<keyword evidence="2" id="KW-1185">Reference proteome</keyword>
<dbReference type="AlphaFoldDB" id="A0A0C3QB88"/>
<dbReference type="Proteomes" id="UP000054248">
    <property type="component" value="Unassembled WGS sequence"/>
</dbReference>